<dbReference type="PROSITE" id="PS51643">
    <property type="entry name" value="HD_CAS3"/>
    <property type="match status" value="1"/>
</dbReference>
<dbReference type="InterPro" id="IPR027417">
    <property type="entry name" value="P-loop_NTPase"/>
</dbReference>
<dbReference type="GO" id="GO:0004518">
    <property type="term" value="F:nuclease activity"/>
    <property type="evidence" value="ECO:0007669"/>
    <property type="project" value="UniProtKB-KW"/>
</dbReference>
<evidence type="ECO:0000313" key="12">
    <source>
        <dbReference type="EMBL" id="MDF9407071.1"/>
    </source>
</evidence>
<keyword evidence="3" id="KW-0540">Nuclease</keyword>
<evidence type="ECO:0000259" key="11">
    <source>
        <dbReference type="PROSITE" id="PS51643"/>
    </source>
</evidence>
<evidence type="ECO:0000313" key="13">
    <source>
        <dbReference type="Proteomes" id="UP001154312"/>
    </source>
</evidence>
<evidence type="ECO:0000256" key="6">
    <source>
        <dbReference type="ARBA" id="ARBA00022801"/>
    </source>
</evidence>
<evidence type="ECO:0000256" key="2">
    <source>
        <dbReference type="ARBA" id="ARBA00009046"/>
    </source>
</evidence>
<dbReference type="GO" id="GO:0003676">
    <property type="term" value="F:nucleic acid binding"/>
    <property type="evidence" value="ECO:0007669"/>
    <property type="project" value="InterPro"/>
</dbReference>
<dbReference type="CDD" id="cd09641">
    <property type="entry name" value="Cas3''_I"/>
    <property type="match status" value="1"/>
</dbReference>
<dbReference type="Pfam" id="PF00270">
    <property type="entry name" value="DEAD"/>
    <property type="match status" value="1"/>
</dbReference>
<evidence type="ECO:0000259" key="10">
    <source>
        <dbReference type="PROSITE" id="PS51192"/>
    </source>
</evidence>
<dbReference type="InterPro" id="IPR014001">
    <property type="entry name" value="Helicase_ATP-bd"/>
</dbReference>
<feature type="domain" description="HD Cas3-type" evidence="11">
    <location>
        <begin position="11"/>
        <end position="222"/>
    </location>
</feature>
<keyword evidence="4" id="KW-0479">Metal-binding</keyword>
<evidence type="ECO:0000256" key="4">
    <source>
        <dbReference type="ARBA" id="ARBA00022723"/>
    </source>
</evidence>
<keyword evidence="6" id="KW-0378">Hydrolase</keyword>
<proteinExistence type="inferred from homology"/>
<evidence type="ECO:0000256" key="7">
    <source>
        <dbReference type="ARBA" id="ARBA00022806"/>
    </source>
</evidence>
<dbReference type="SMART" id="SM00490">
    <property type="entry name" value="HELICc"/>
    <property type="match status" value="1"/>
</dbReference>
<dbReference type="Gene3D" id="1.10.3210.30">
    <property type="match status" value="1"/>
</dbReference>
<keyword evidence="9" id="KW-0051">Antiviral defense</keyword>
<dbReference type="EMBL" id="JAKOAV010000002">
    <property type="protein sequence ID" value="MDF9407071.1"/>
    <property type="molecule type" value="Genomic_DNA"/>
</dbReference>
<dbReference type="InterPro" id="IPR001650">
    <property type="entry name" value="Helicase_C-like"/>
</dbReference>
<comment type="similarity">
    <text evidence="1">In the N-terminal section; belongs to the CRISPR-associated nuclease Cas3-HD family.</text>
</comment>
<evidence type="ECO:0000256" key="9">
    <source>
        <dbReference type="ARBA" id="ARBA00023118"/>
    </source>
</evidence>
<dbReference type="Gene3D" id="3.40.50.300">
    <property type="entry name" value="P-loop containing nucleotide triphosphate hydrolases"/>
    <property type="match status" value="2"/>
</dbReference>
<dbReference type="SUPFAM" id="SSF52540">
    <property type="entry name" value="P-loop containing nucleoside triphosphate hydrolases"/>
    <property type="match status" value="1"/>
</dbReference>
<evidence type="ECO:0000256" key="8">
    <source>
        <dbReference type="ARBA" id="ARBA00022840"/>
    </source>
</evidence>
<dbReference type="GO" id="GO:0051607">
    <property type="term" value="P:defense response to virus"/>
    <property type="evidence" value="ECO:0007669"/>
    <property type="project" value="UniProtKB-KW"/>
</dbReference>
<dbReference type="PANTHER" id="PTHR24031">
    <property type="entry name" value="RNA HELICASE"/>
    <property type="match status" value="1"/>
</dbReference>
<evidence type="ECO:0000256" key="5">
    <source>
        <dbReference type="ARBA" id="ARBA00022741"/>
    </source>
</evidence>
<dbReference type="InterPro" id="IPR038257">
    <property type="entry name" value="CRISPR-assoc_Cas3_HD_sf"/>
</dbReference>
<comment type="caution">
    <text evidence="12">The sequence shown here is derived from an EMBL/GenBank/DDBJ whole genome shotgun (WGS) entry which is preliminary data.</text>
</comment>
<dbReference type="InterPro" id="IPR054712">
    <property type="entry name" value="Cas3-like_dom"/>
</dbReference>
<dbReference type="GO" id="GO:0016787">
    <property type="term" value="F:hydrolase activity"/>
    <property type="evidence" value="ECO:0007669"/>
    <property type="project" value="UniProtKB-KW"/>
</dbReference>
<gene>
    <name evidence="12" type="primary">cas3</name>
    <name evidence="12" type="ORF">L7E55_01650</name>
</gene>
<accession>A0A9X4H076</accession>
<dbReference type="AlphaFoldDB" id="A0A9X4H076"/>
<dbReference type="CDD" id="cd17930">
    <property type="entry name" value="DEXHc_cas3"/>
    <property type="match status" value="1"/>
</dbReference>
<dbReference type="GO" id="GO:0046872">
    <property type="term" value="F:metal ion binding"/>
    <property type="evidence" value="ECO:0007669"/>
    <property type="project" value="UniProtKB-KW"/>
</dbReference>
<dbReference type="NCBIfam" id="TIGR01587">
    <property type="entry name" value="cas3_core"/>
    <property type="match status" value="1"/>
</dbReference>
<dbReference type="InterPro" id="IPR006474">
    <property type="entry name" value="Helicase_Cas3_CRISPR-ass_core"/>
</dbReference>
<dbReference type="SMART" id="SM00487">
    <property type="entry name" value="DEXDc"/>
    <property type="match status" value="1"/>
</dbReference>
<evidence type="ECO:0000256" key="1">
    <source>
        <dbReference type="ARBA" id="ARBA00006847"/>
    </source>
</evidence>
<organism evidence="12 13">
    <name type="scientific">Pelotomaculum isophthalicicum JI</name>
    <dbReference type="NCBI Taxonomy" id="947010"/>
    <lineage>
        <taxon>Bacteria</taxon>
        <taxon>Bacillati</taxon>
        <taxon>Bacillota</taxon>
        <taxon>Clostridia</taxon>
        <taxon>Eubacteriales</taxon>
        <taxon>Desulfotomaculaceae</taxon>
        <taxon>Pelotomaculum</taxon>
    </lineage>
</organism>
<dbReference type="InterPro" id="IPR006483">
    <property type="entry name" value="CRISPR-assoc_Cas3_HD"/>
</dbReference>
<feature type="domain" description="Helicase ATP-binding" evidence="10">
    <location>
        <begin position="276"/>
        <end position="469"/>
    </location>
</feature>
<dbReference type="GO" id="GO:0004386">
    <property type="term" value="F:helicase activity"/>
    <property type="evidence" value="ECO:0007669"/>
    <property type="project" value="UniProtKB-KW"/>
</dbReference>
<reference evidence="12" key="1">
    <citation type="submission" date="2022-02" db="EMBL/GenBank/DDBJ databases">
        <authorList>
            <person name="Leng L."/>
        </authorList>
    </citation>
    <scope>NUCLEOTIDE SEQUENCE</scope>
    <source>
        <strain evidence="12">JI</strain>
    </source>
</reference>
<dbReference type="PROSITE" id="PS51192">
    <property type="entry name" value="HELICASE_ATP_BIND_1"/>
    <property type="match status" value="1"/>
</dbReference>
<keyword evidence="7" id="KW-0347">Helicase</keyword>
<protein>
    <submittedName>
        <fullName evidence="12">CRISPR-associated helicase Cas3</fullName>
    </submittedName>
</protein>
<keyword evidence="13" id="KW-1185">Reference proteome</keyword>
<keyword evidence="5" id="KW-0547">Nucleotide-binding</keyword>
<keyword evidence="8" id="KW-0067">ATP-binding</keyword>
<dbReference type="InterPro" id="IPR011545">
    <property type="entry name" value="DEAD/DEAH_box_helicase_dom"/>
</dbReference>
<dbReference type="NCBIfam" id="TIGR01596">
    <property type="entry name" value="cas3_HD"/>
    <property type="match status" value="1"/>
</dbReference>
<dbReference type="Pfam" id="PF22590">
    <property type="entry name" value="Cas3-like_C_2"/>
    <property type="match status" value="1"/>
</dbReference>
<dbReference type="RefSeq" id="WP_277442240.1">
    <property type="nucleotide sequence ID" value="NZ_JAKOAV010000002.1"/>
</dbReference>
<dbReference type="Proteomes" id="UP001154312">
    <property type="component" value="Unassembled WGS sequence"/>
</dbReference>
<comment type="similarity">
    <text evidence="2">In the central section; belongs to the CRISPR-associated helicase Cas3 family.</text>
</comment>
<name>A0A9X4H076_9FIRM</name>
<sequence>MKQYFAHYDKDRNIKQLLKEHLSSVSASALLQVPPNLRFKKISITTVRDIVFWLGYCHDLGKYTDYFQDYLLRSINSHLKNHAHISACFLYMLLLDRLSDLQDGTQKRIIAFLAYLCARLHHGALNLDGLFKTSQENEMRLLLQAFENNLAAKAVDILKDSELSNSITPDQFKNYLHIDRLLAERKHFIFMPQYFSSGRASEDQWFLFTIYLFSLLIDSDKLDSGGLKPGGVKSIFYGCVSDYLDRKPIRKPNESLTVRREKARRTMLGVIDGLSNDDIKNVRFFTLTAPTGIGKTLSSLQCALRLQERIKEIENYTPRIITAIPFINIIEQTKKEYENVFNNKLRLVVHHRLGDFSVKAGSNEETPIDKALLEVESWEGDIILTTFVQLFQSIFTGQNRLLKKINKLAGSIVILDEAQAIPEKYMPLIGAVLQKISTYWGTRFILMTATQPKILDFGNLLLNDKKNPEKQVISLLPDYPEYFKDLKRTKFIPLLDRKLDTKEFISLFQEKGDVKKSTLVVVNTIKRSVEIYREIKKILKNNGCEVPVYYLSTNIIPKKRSEVIAQVKTLLDNEQPVILVSTQTIEAGVDLDFYMAFRDFAPLDSLIQTAGRVNREGKKGEYLPVYIVQLESDNHYVYTLMHRKSTQDLIKNKGVIIEPQFGRLAEEYYALALKRGVSDISRELWQEGILKLNFEKMEEFMLIENSEEVVDVFVEDGSPQAAFLADAYEELLRNKEYFNCDLTQVFERSIIPEYNQKLSVFERKALVRLVLTKLNDYVIQVRTSRLKKNRPIEFSSRGGVPSSMYWIPPGQLYDFYDKDTGFISETGDAFIL</sequence>
<dbReference type="GO" id="GO:0005524">
    <property type="term" value="F:ATP binding"/>
    <property type="evidence" value="ECO:0007669"/>
    <property type="project" value="UniProtKB-KW"/>
</dbReference>
<evidence type="ECO:0000256" key="3">
    <source>
        <dbReference type="ARBA" id="ARBA00022722"/>
    </source>
</evidence>